<name>F0XXH8_AURAN</name>
<keyword evidence="3" id="KW-1185">Reference proteome</keyword>
<organism evidence="3">
    <name type="scientific">Aureococcus anophagefferens</name>
    <name type="common">Harmful bloom alga</name>
    <dbReference type="NCBI Taxonomy" id="44056"/>
    <lineage>
        <taxon>Eukaryota</taxon>
        <taxon>Sar</taxon>
        <taxon>Stramenopiles</taxon>
        <taxon>Ochrophyta</taxon>
        <taxon>Pelagophyceae</taxon>
        <taxon>Pelagomonadales</taxon>
        <taxon>Pelagomonadaceae</taxon>
        <taxon>Aureococcus</taxon>
    </lineage>
</organism>
<proteinExistence type="predicted"/>
<dbReference type="GO" id="GO:0016671">
    <property type="term" value="F:oxidoreductase activity, acting on a sulfur group of donors, disulfide as acceptor"/>
    <property type="evidence" value="ECO:0007669"/>
    <property type="project" value="TreeGrafter"/>
</dbReference>
<dbReference type="InterPro" id="IPR036249">
    <property type="entry name" value="Thioredoxin-like_sf"/>
</dbReference>
<feature type="domain" description="Thioredoxin" evidence="1">
    <location>
        <begin position="1"/>
        <end position="62"/>
    </location>
</feature>
<dbReference type="InterPro" id="IPR013766">
    <property type="entry name" value="Thioredoxin_domain"/>
</dbReference>
<dbReference type="Gene3D" id="3.40.30.10">
    <property type="entry name" value="Glutaredoxin"/>
    <property type="match status" value="1"/>
</dbReference>
<dbReference type="KEGG" id="aaf:AURANDRAFT_8417"/>
<dbReference type="AlphaFoldDB" id="F0XXH8"/>
<dbReference type="InterPro" id="IPR044241">
    <property type="entry name" value="TxlA/HCF164"/>
</dbReference>
<reference evidence="2 3" key="1">
    <citation type="journal article" date="2011" name="Proc. Natl. Acad. Sci. U.S.A.">
        <title>Niche of harmful alga Aureococcus anophagefferens revealed through ecogenomics.</title>
        <authorList>
            <person name="Gobler C.J."/>
            <person name="Berry D.L."/>
            <person name="Dyhrman S.T."/>
            <person name="Wilhelm S.W."/>
            <person name="Salamov A."/>
            <person name="Lobanov A.V."/>
            <person name="Zhang Y."/>
            <person name="Collier J.L."/>
            <person name="Wurch L.L."/>
            <person name="Kustka A.B."/>
            <person name="Dill B.D."/>
            <person name="Shah M."/>
            <person name="VerBerkmoes N.C."/>
            <person name="Kuo A."/>
            <person name="Terry A."/>
            <person name="Pangilinan J."/>
            <person name="Lindquist E.A."/>
            <person name="Lucas S."/>
            <person name="Paulsen I.T."/>
            <person name="Hattenrath-Lehmann T.K."/>
            <person name="Talmage S.C."/>
            <person name="Walker E.A."/>
            <person name="Koch F."/>
            <person name="Burson A.M."/>
            <person name="Marcoval M.A."/>
            <person name="Tang Y.Z."/>
            <person name="Lecleir G.R."/>
            <person name="Coyne K.J."/>
            <person name="Berg G.M."/>
            <person name="Bertrand E.M."/>
            <person name="Saito M.A."/>
            <person name="Gladyshev V.N."/>
            <person name="Grigoriev I.V."/>
        </authorList>
    </citation>
    <scope>NUCLEOTIDE SEQUENCE [LARGE SCALE GENOMIC DNA]</scope>
    <source>
        <strain evidence="3">CCMP 1984</strain>
    </source>
</reference>
<dbReference type="InParanoid" id="F0XXH8"/>
<sequence length="63" mass="7336">PVVLEFYSDDCPRCREAARRLYDVEVAHAGDVDWVMVDTQNEANRPLWEKLGVDEIPHFSFLD</sequence>
<dbReference type="PANTHER" id="PTHR47353:SF1">
    <property type="entry name" value="THIOREDOXIN-LIKE PROTEIN HCF164, CHLOROPLASTIC"/>
    <property type="match status" value="1"/>
</dbReference>
<evidence type="ECO:0000259" key="1">
    <source>
        <dbReference type="Pfam" id="PF00085"/>
    </source>
</evidence>
<dbReference type="OrthoDB" id="2121326at2759"/>
<dbReference type="Pfam" id="PF00085">
    <property type="entry name" value="Thioredoxin"/>
    <property type="match status" value="1"/>
</dbReference>
<dbReference type="GO" id="GO:0009535">
    <property type="term" value="C:chloroplast thylakoid membrane"/>
    <property type="evidence" value="ECO:0007669"/>
    <property type="project" value="TreeGrafter"/>
</dbReference>
<accession>F0XXH8</accession>
<dbReference type="PANTHER" id="PTHR47353">
    <property type="entry name" value="THIOREDOXIN-LIKE PROTEIN HCF164, CHLOROPLASTIC"/>
    <property type="match status" value="1"/>
</dbReference>
<dbReference type="RefSeq" id="XP_009032890.1">
    <property type="nucleotide sequence ID" value="XM_009034642.1"/>
</dbReference>
<dbReference type="SUPFAM" id="SSF52833">
    <property type="entry name" value="Thioredoxin-like"/>
    <property type="match status" value="1"/>
</dbReference>
<feature type="non-terminal residue" evidence="2">
    <location>
        <position position="1"/>
    </location>
</feature>
<protein>
    <recommendedName>
        <fullName evidence="1">Thioredoxin domain-containing protein</fullName>
    </recommendedName>
</protein>
<gene>
    <name evidence="2" type="ORF">AURANDRAFT_8417</name>
</gene>
<evidence type="ECO:0000313" key="3">
    <source>
        <dbReference type="Proteomes" id="UP000002729"/>
    </source>
</evidence>
<dbReference type="Proteomes" id="UP000002729">
    <property type="component" value="Unassembled WGS sequence"/>
</dbReference>
<dbReference type="EMBL" id="GL833121">
    <property type="protein sequence ID" value="EGB11945.1"/>
    <property type="molecule type" value="Genomic_DNA"/>
</dbReference>
<evidence type="ECO:0000313" key="2">
    <source>
        <dbReference type="EMBL" id="EGB11945.1"/>
    </source>
</evidence>
<dbReference type="GeneID" id="20229233"/>
<feature type="non-terminal residue" evidence="2">
    <location>
        <position position="63"/>
    </location>
</feature>
<dbReference type="GO" id="GO:0010190">
    <property type="term" value="P:cytochrome b6f complex assembly"/>
    <property type="evidence" value="ECO:0007669"/>
    <property type="project" value="TreeGrafter"/>
</dbReference>